<dbReference type="VEuPathDB" id="FungiDB:I7I51_08821"/>
<protein>
    <submittedName>
        <fullName evidence="2">Uncharacterized protein</fullName>
    </submittedName>
</protein>
<sequence>MNCKWPTFWCHPVFEDEKSEPIECECACSVKLTGTQDIRLLYCTRGLSIDLFELIQALAFSGGFRSLLVVSNGLEDLYLNPHSVLELEQSKSLTGSTAAETPTNQTNQPEPTNQTIKLALRSSPMTMLSDPLKEEEKRRRKAKPRERDKLQAQTT</sequence>
<dbReference type="Proteomes" id="UP000663671">
    <property type="component" value="Chromosome 2"/>
</dbReference>
<dbReference type="AlphaFoldDB" id="A0A8A1LYW6"/>
<evidence type="ECO:0000313" key="2">
    <source>
        <dbReference type="EMBL" id="QSS59386.1"/>
    </source>
</evidence>
<feature type="compositionally biased region" description="Low complexity" evidence="1">
    <location>
        <begin position="100"/>
        <end position="115"/>
    </location>
</feature>
<name>A0A8A1LYW6_AJECA</name>
<evidence type="ECO:0000256" key="1">
    <source>
        <dbReference type="SAM" id="MobiDB-lite"/>
    </source>
</evidence>
<feature type="region of interest" description="Disordered" evidence="1">
    <location>
        <begin position="90"/>
        <end position="155"/>
    </location>
</feature>
<feature type="compositionally biased region" description="Polar residues" evidence="1">
    <location>
        <begin position="90"/>
        <end position="99"/>
    </location>
</feature>
<reference evidence="2" key="1">
    <citation type="submission" date="2021-01" db="EMBL/GenBank/DDBJ databases">
        <title>Chromosome-level genome assembly of a human fungal pathogen reveals clustering of transcriptionally co-regulated genes.</title>
        <authorList>
            <person name="Voorhies M."/>
            <person name="Cohen S."/>
            <person name="Shea T.P."/>
            <person name="Petrus S."/>
            <person name="Munoz J.F."/>
            <person name="Poplawski S."/>
            <person name="Goldman W.E."/>
            <person name="Michael T."/>
            <person name="Cuomo C.A."/>
            <person name="Sil A."/>
            <person name="Beyhan S."/>
        </authorList>
    </citation>
    <scope>NUCLEOTIDE SEQUENCE</scope>
    <source>
        <strain evidence="2">WU24</strain>
    </source>
</reference>
<organism evidence="2 3">
    <name type="scientific">Ajellomyces capsulatus</name>
    <name type="common">Darling's disease fungus</name>
    <name type="synonym">Histoplasma capsulatum</name>
    <dbReference type="NCBI Taxonomy" id="5037"/>
    <lineage>
        <taxon>Eukaryota</taxon>
        <taxon>Fungi</taxon>
        <taxon>Dikarya</taxon>
        <taxon>Ascomycota</taxon>
        <taxon>Pezizomycotina</taxon>
        <taxon>Eurotiomycetes</taxon>
        <taxon>Eurotiomycetidae</taxon>
        <taxon>Onygenales</taxon>
        <taxon>Ajellomycetaceae</taxon>
        <taxon>Histoplasma</taxon>
    </lineage>
</organism>
<proteinExistence type="predicted"/>
<dbReference type="EMBL" id="CP069109">
    <property type="protein sequence ID" value="QSS59386.1"/>
    <property type="molecule type" value="Genomic_DNA"/>
</dbReference>
<gene>
    <name evidence="2" type="ORF">I7I51_08821</name>
</gene>
<accession>A0A8A1LYW6</accession>
<evidence type="ECO:0000313" key="3">
    <source>
        <dbReference type="Proteomes" id="UP000663671"/>
    </source>
</evidence>
<feature type="compositionally biased region" description="Basic and acidic residues" evidence="1">
    <location>
        <begin position="145"/>
        <end position="155"/>
    </location>
</feature>